<keyword evidence="2" id="KW-1185">Reference proteome</keyword>
<sequence length="146" mass="15000">VFTLFALAALATAQDTLESVKAAFESAGIVGDVIPAFDPSVLLTVTFTNPDGSPLSFTAGTLLTPAQAARRPTFSISPADPSTTFLVAEVDPDAPTPQSPTSAQIRHFLGPNFSVVGSTLANTTAALSDYRGPSPPAGSDPHRFVV</sequence>
<dbReference type="OrthoDB" id="2506647at2759"/>
<dbReference type="PANTHER" id="PTHR11362">
    <property type="entry name" value="PHOSPHATIDYLETHANOLAMINE-BINDING PROTEIN"/>
    <property type="match status" value="1"/>
</dbReference>
<evidence type="ECO:0000313" key="2">
    <source>
        <dbReference type="Proteomes" id="UP000077266"/>
    </source>
</evidence>
<dbReference type="InterPro" id="IPR036610">
    <property type="entry name" value="PEBP-like_sf"/>
</dbReference>
<dbReference type="InterPro" id="IPR008914">
    <property type="entry name" value="PEBP"/>
</dbReference>
<protein>
    <submittedName>
        <fullName evidence="1">PEBP-like protein</fullName>
    </submittedName>
</protein>
<dbReference type="InterPro" id="IPR035810">
    <property type="entry name" value="PEBP_euk"/>
</dbReference>
<feature type="non-terminal residue" evidence="1">
    <location>
        <position position="146"/>
    </location>
</feature>
<dbReference type="InParanoid" id="A0A165FL92"/>
<dbReference type="PANTHER" id="PTHR11362:SF82">
    <property type="entry name" value="PHOSPHATIDYLETHANOLAMINE-BINDING PROTEIN 4"/>
    <property type="match status" value="1"/>
</dbReference>
<evidence type="ECO:0000313" key="1">
    <source>
        <dbReference type="EMBL" id="KZV89178.1"/>
    </source>
</evidence>
<dbReference type="Gene3D" id="3.90.280.10">
    <property type="entry name" value="PEBP-like"/>
    <property type="match status" value="1"/>
</dbReference>
<reference evidence="1 2" key="1">
    <citation type="journal article" date="2016" name="Mol. Biol. Evol.">
        <title>Comparative Genomics of Early-Diverging Mushroom-Forming Fungi Provides Insights into the Origins of Lignocellulose Decay Capabilities.</title>
        <authorList>
            <person name="Nagy L.G."/>
            <person name="Riley R."/>
            <person name="Tritt A."/>
            <person name="Adam C."/>
            <person name="Daum C."/>
            <person name="Floudas D."/>
            <person name="Sun H."/>
            <person name="Yadav J.S."/>
            <person name="Pangilinan J."/>
            <person name="Larsson K.H."/>
            <person name="Matsuura K."/>
            <person name="Barry K."/>
            <person name="Labutti K."/>
            <person name="Kuo R."/>
            <person name="Ohm R.A."/>
            <person name="Bhattacharya S.S."/>
            <person name="Shirouzu T."/>
            <person name="Yoshinaga Y."/>
            <person name="Martin F.M."/>
            <person name="Grigoriev I.V."/>
            <person name="Hibbett D.S."/>
        </authorList>
    </citation>
    <scope>NUCLEOTIDE SEQUENCE [LARGE SCALE GENOMIC DNA]</scope>
    <source>
        <strain evidence="1 2">HHB12029</strain>
    </source>
</reference>
<dbReference type="CDD" id="cd00866">
    <property type="entry name" value="PEBP_euk"/>
    <property type="match status" value="1"/>
</dbReference>
<dbReference type="STRING" id="1314781.A0A165FL92"/>
<dbReference type="SUPFAM" id="SSF49777">
    <property type="entry name" value="PEBP-like"/>
    <property type="match status" value="1"/>
</dbReference>
<feature type="non-terminal residue" evidence="1">
    <location>
        <position position="1"/>
    </location>
</feature>
<gene>
    <name evidence="1" type="ORF">EXIGLDRAFT_577353</name>
</gene>
<proteinExistence type="predicted"/>
<name>A0A165FL92_EXIGL</name>
<dbReference type="AlphaFoldDB" id="A0A165FL92"/>
<accession>A0A165FL92</accession>
<dbReference type="Pfam" id="PF01161">
    <property type="entry name" value="PBP"/>
    <property type="match status" value="1"/>
</dbReference>
<dbReference type="Proteomes" id="UP000077266">
    <property type="component" value="Unassembled WGS sequence"/>
</dbReference>
<organism evidence="1 2">
    <name type="scientific">Exidia glandulosa HHB12029</name>
    <dbReference type="NCBI Taxonomy" id="1314781"/>
    <lineage>
        <taxon>Eukaryota</taxon>
        <taxon>Fungi</taxon>
        <taxon>Dikarya</taxon>
        <taxon>Basidiomycota</taxon>
        <taxon>Agaricomycotina</taxon>
        <taxon>Agaricomycetes</taxon>
        <taxon>Auriculariales</taxon>
        <taxon>Exidiaceae</taxon>
        <taxon>Exidia</taxon>
    </lineage>
</organism>
<dbReference type="EMBL" id="KV426079">
    <property type="protein sequence ID" value="KZV89178.1"/>
    <property type="molecule type" value="Genomic_DNA"/>
</dbReference>